<dbReference type="Gene3D" id="3.40.50.300">
    <property type="entry name" value="P-loop containing nucleotide triphosphate hydrolases"/>
    <property type="match status" value="1"/>
</dbReference>
<accession>A0A1M7ART1</accession>
<proteinExistence type="predicted"/>
<evidence type="ECO:0000256" key="1">
    <source>
        <dbReference type="ARBA" id="ARBA00022741"/>
    </source>
</evidence>
<evidence type="ECO:0000313" key="5">
    <source>
        <dbReference type="EMBL" id="SHL45385.1"/>
    </source>
</evidence>
<evidence type="ECO:0000313" key="6">
    <source>
        <dbReference type="Proteomes" id="UP000184386"/>
    </source>
</evidence>
<evidence type="ECO:0000259" key="4">
    <source>
        <dbReference type="PROSITE" id="PS51206"/>
    </source>
</evidence>
<dbReference type="Proteomes" id="UP000184386">
    <property type="component" value="Unassembled WGS sequence"/>
</dbReference>
<dbReference type="NCBIfam" id="TIGR01613">
    <property type="entry name" value="primase_Cterm"/>
    <property type="match status" value="1"/>
</dbReference>
<name>A0A1M7ART1_9FIRM</name>
<dbReference type="InterPro" id="IPR051620">
    <property type="entry name" value="ORF904-like_C"/>
</dbReference>
<dbReference type="PANTHER" id="PTHR35372">
    <property type="entry name" value="ATP BINDING PROTEIN-RELATED"/>
    <property type="match status" value="1"/>
</dbReference>
<dbReference type="InterPro" id="IPR006500">
    <property type="entry name" value="Helicase_put_C_phage/plasmid"/>
</dbReference>
<dbReference type="InterPro" id="IPR045455">
    <property type="entry name" value="NrS-1_pol-like_helicase"/>
</dbReference>
<protein>
    <submittedName>
        <fullName evidence="5">D5 N terminal like</fullName>
    </submittedName>
</protein>
<organism evidence="5 6">
    <name type="scientific">Anaerocolumna jejuensis DSM 15929</name>
    <dbReference type="NCBI Taxonomy" id="1121322"/>
    <lineage>
        <taxon>Bacteria</taxon>
        <taxon>Bacillati</taxon>
        <taxon>Bacillota</taxon>
        <taxon>Clostridia</taxon>
        <taxon>Lachnospirales</taxon>
        <taxon>Lachnospiraceae</taxon>
        <taxon>Anaerocolumna</taxon>
    </lineage>
</organism>
<dbReference type="STRING" id="1121322.SAMN02745136_04940"/>
<dbReference type="Pfam" id="PF19263">
    <property type="entry name" value="DUF5906"/>
    <property type="match status" value="1"/>
</dbReference>
<keyword evidence="2" id="KW-0378">Hydrolase</keyword>
<keyword evidence="6" id="KW-1185">Reference proteome</keyword>
<sequence length="511" mass="59468">MMTAYTKTNQEQWEINNYIYQDGDEFSLGTQLLSCAPDTDEFLIKKEMLIKMKLRHRGITKGKKLTLDCVTYAKYLAENRIEAIIVNEKLLLYNLKCGTFDSVPKEFILKIFKDILEECTTNIWAVSLECQYYQAFLYELKSYKKLIPNADRLVFHNGTFNIYKMTLYKHNPKNLALSSLPYNYRSEANCELFLSVLSGIFNGDKEVIASFQEMMGYLLYYGNDYPIQKFFIFYGSGSNGKSVLTRVIRNVLGAENCSATALDDLQERFGKQSIYDKYVNISPEREQKKMFNTAVIKSVTGGDLVEVEKKYEKAYATSIYTKFIVCCNQPIQTDDNSMGYFRRLHIFKFENQYIELKSGEERKEGVLYMDKNLDMKLEQETQGICNWALKGLQRLINNNWEMSPCKAISDLQMQYFLEANPVNHFLKACITKTDTNSEIMTARLFSSYKTWAEKNDISQGAFNTPKTFHAKIREYLRINNLSTNTKKVGGFDYYVGIELNKDWIHKTKYKL</sequence>
<dbReference type="AlphaFoldDB" id="A0A1M7ART1"/>
<reference evidence="5 6" key="1">
    <citation type="submission" date="2016-11" db="EMBL/GenBank/DDBJ databases">
        <authorList>
            <person name="Jaros S."/>
            <person name="Januszkiewicz K."/>
            <person name="Wedrychowicz H."/>
        </authorList>
    </citation>
    <scope>NUCLEOTIDE SEQUENCE [LARGE SCALE GENOMIC DNA]</scope>
    <source>
        <strain evidence="5 6">DSM 15929</strain>
    </source>
</reference>
<dbReference type="EMBL" id="FRAC01000033">
    <property type="protein sequence ID" value="SHL45385.1"/>
    <property type="molecule type" value="Genomic_DNA"/>
</dbReference>
<dbReference type="InterPro" id="IPR027417">
    <property type="entry name" value="P-loop_NTPase"/>
</dbReference>
<dbReference type="InterPro" id="IPR014818">
    <property type="entry name" value="Phage/plasmid_primase_P4_C"/>
</dbReference>
<feature type="domain" description="SF3 helicase" evidence="4">
    <location>
        <begin position="206"/>
        <end position="362"/>
    </location>
</feature>
<keyword evidence="1" id="KW-0547">Nucleotide-binding</keyword>
<dbReference type="RefSeq" id="WP_073279858.1">
    <property type="nucleotide sequence ID" value="NZ_FRAC01000033.1"/>
</dbReference>
<dbReference type="PANTHER" id="PTHR35372:SF2">
    <property type="entry name" value="SF3 HELICASE DOMAIN-CONTAINING PROTEIN"/>
    <property type="match status" value="1"/>
</dbReference>
<gene>
    <name evidence="5" type="ORF">SAMN02745136_04940</name>
</gene>
<keyword evidence="3" id="KW-0067">ATP-binding</keyword>
<dbReference type="GO" id="GO:0005524">
    <property type="term" value="F:ATP binding"/>
    <property type="evidence" value="ECO:0007669"/>
    <property type="project" value="UniProtKB-KW"/>
</dbReference>
<dbReference type="Pfam" id="PF08706">
    <property type="entry name" value="D5_N"/>
    <property type="match status" value="1"/>
</dbReference>
<evidence type="ECO:0000256" key="3">
    <source>
        <dbReference type="ARBA" id="ARBA00022840"/>
    </source>
</evidence>
<dbReference type="SUPFAM" id="SSF52540">
    <property type="entry name" value="P-loop containing nucleoside triphosphate hydrolases"/>
    <property type="match status" value="1"/>
</dbReference>
<evidence type="ECO:0000256" key="2">
    <source>
        <dbReference type="ARBA" id="ARBA00022801"/>
    </source>
</evidence>
<dbReference type="InterPro" id="IPR014015">
    <property type="entry name" value="Helicase_SF3_DNA-vir"/>
</dbReference>
<dbReference type="PROSITE" id="PS51206">
    <property type="entry name" value="SF3_HELICASE_1"/>
    <property type="match status" value="1"/>
</dbReference>
<dbReference type="GO" id="GO:0016787">
    <property type="term" value="F:hydrolase activity"/>
    <property type="evidence" value="ECO:0007669"/>
    <property type="project" value="UniProtKB-KW"/>
</dbReference>